<accession>A0ABS2GAA1</accession>
<dbReference type="InterPro" id="IPR036866">
    <property type="entry name" value="RibonucZ/Hydroxyglut_hydro"/>
</dbReference>
<dbReference type="PANTHER" id="PTHR42967">
    <property type="entry name" value="METAL DEPENDENT HYDROLASE"/>
    <property type="match status" value="1"/>
</dbReference>
<comment type="caution">
    <text evidence="1">The sequence shown here is derived from an EMBL/GenBank/DDBJ whole genome shotgun (WGS) entry which is preliminary data.</text>
</comment>
<dbReference type="EMBL" id="JACSNV010000013">
    <property type="protein sequence ID" value="MBM6878394.1"/>
    <property type="molecule type" value="Genomic_DNA"/>
</dbReference>
<protein>
    <submittedName>
        <fullName evidence="1">MBL fold metallo-hydrolase</fullName>
    </submittedName>
</protein>
<dbReference type="RefSeq" id="WP_205134146.1">
    <property type="nucleotide sequence ID" value="NZ_JACSNT010000013.1"/>
</dbReference>
<dbReference type="Pfam" id="PF13483">
    <property type="entry name" value="Lactamase_B_3"/>
    <property type="match status" value="1"/>
</dbReference>
<dbReference type="Proteomes" id="UP000729290">
    <property type="component" value="Unassembled WGS sequence"/>
</dbReference>
<organism evidence="1 2">
    <name type="scientific">Anaerotignum lactatifermentans</name>
    <dbReference type="NCBI Taxonomy" id="160404"/>
    <lineage>
        <taxon>Bacteria</taxon>
        <taxon>Bacillati</taxon>
        <taxon>Bacillota</taxon>
        <taxon>Clostridia</taxon>
        <taxon>Lachnospirales</taxon>
        <taxon>Anaerotignaceae</taxon>
        <taxon>Anaerotignum</taxon>
    </lineage>
</organism>
<evidence type="ECO:0000313" key="2">
    <source>
        <dbReference type="Proteomes" id="UP000729290"/>
    </source>
</evidence>
<dbReference type="SUPFAM" id="SSF56281">
    <property type="entry name" value="Metallo-hydrolase/oxidoreductase"/>
    <property type="match status" value="1"/>
</dbReference>
<dbReference type="Gene3D" id="3.60.15.10">
    <property type="entry name" value="Ribonuclease Z/Hydroxyacylglutathione hydrolase-like"/>
    <property type="match status" value="1"/>
</dbReference>
<gene>
    <name evidence="1" type="ORF">H9X83_09540</name>
</gene>
<keyword evidence="2" id="KW-1185">Reference proteome</keyword>
<reference evidence="1 2" key="1">
    <citation type="journal article" date="2021" name="Sci. Rep.">
        <title>The distribution of antibiotic resistance genes in chicken gut microbiota commensals.</title>
        <authorList>
            <person name="Juricova H."/>
            <person name="Matiasovicova J."/>
            <person name="Kubasova T."/>
            <person name="Cejkova D."/>
            <person name="Rychlik I."/>
        </authorList>
    </citation>
    <scope>NUCLEOTIDE SEQUENCE [LARGE SCALE GENOMIC DNA]</scope>
    <source>
        <strain evidence="1 2">An431b</strain>
    </source>
</reference>
<sequence length="228" mass="26162">MKVTYYHHSGFSVELENTVLLFDYYTQDGKYNGFAPEAYEGKKLLVFVSHAHGDHYDRSIWKFAQRAVYLLPEDIAVPAGVAAKAVHMTAHEETTVEGVQIKTLLSNDEGMAFMVKAEGKTIYHAGDLNWWHWNGESDAFNEDIRQSYCGEIDRLKGEKIDAAFVPVDPRLEDKYCWAADYFMEQIGADALFPMHFWRHFSICRKLAEKPYGEKVMEITGENVTFDLP</sequence>
<dbReference type="PANTHER" id="PTHR42967:SF1">
    <property type="entry name" value="MBL FOLD METALLO-HYDROLASE"/>
    <property type="match status" value="1"/>
</dbReference>
<evidence type="ECO:0000313" key="1">
    <source>
        <dbReference type="EMBL" id="MBM6878394.1"/>
    </source>
</evidence>
<proteinExistence type="predicted"/>
<name>A0ABS2GAA1_9FIRM</name>